<dbReference type="PANTHER" id="PTHR47338">
    <property type="entry name" value="ZN(II)2CYS6 TRANSCRIPTION FACTOR (EUROFUNG)-RELATED"/>
    <property type="match status" value="1"/>
</dbReference>
<dbReference type="InterPro" id="IPR050815">
    <property type="entry name" value="TF_fung"/>
</dbReference>
<dbReference type="GO" id="GO:0046872">
    <property type="term" value="F:metal ion binding"/>
    <property type="evidence" value="ECO:0007669"/>
    <property type="project" value="UniProtKB-KW"/>
</dbReference>
<dbReference type="AlphaFoldDB" id="A0A9P9GJ91"/>
<dbReference type="OrthoDB" id="2943660at2759"/>
<keyword evidence="2" id="KW-0479">Metal-binding</keyword>
<dbReference type="Proteomes" id="UP000736672">
    <property type="component" value="Unassembled WGS sequence"/>
</dbReference>
<dbReference type="GO" id="GO:0000981">
    <property type="term" value="F:DNA-binding transcription factor activity, RNA polymerase II-specific"/>
    <property type="evidence" value="ECO:0007669"/>
    <property type="project" value="InterPro"/>
</dbReference>
<accession>A0A9P9GJ91</accession>
<evidence type="ECO:0000256" key="2">
    <source>
        <dbReference type="ARBA" id="ARBA00022723"/>
    </source>
</evidence>
<feature type="region of interest" description="Disordered" evidence="6">
    <location>
        <begin position="88"/>
        <end position="129"/>
    </location>
</feature>
<keyword evidence="5" id="KW-0539">Nucleus</keyword>
<protein>
    <submittedName>
        <fullName evidence="7">C6 transcription factor</fullName>
    </submittedName>
</protein>
<dbReference type="GO" id="GO:0005634">
    <property type="term" value="C:nucleus"/>
    <property type="evidence" value="ECO:0007669"/>
    <property type="project" value="UniProtKB-SubCell"/>
</dbReference>
<evidence type="ECO:0000313" key="8">
    <source>
        <dbReference type="Proteomes" id="UP000736672"/>
    </source>
</evidence>
<gene>
    <name evidence="7" type="ORF">B0J15DRAFT_568855</name>
</gene>
<proteinExistence type="predicted"/>
<evidence type="ECO:0000313" key="7">
    <source>
        <dbReference type="EMBL" id="KAH7239582.1"/>
    </source>
</evidence>
<evidence type="ECO:0000256" key="5">
    <source>
        <dbReference type="ARBA" id="ARBA00023242"/>
    </source>
</evidence>
<evidence type="ECO:0000256" key="4">
    <source>
        <dbReference type="ARBA" id="ARBA00023163"/>
    </source>
</evidence>
<reference evidence="7" key="1">
    <citation type="journal article" date="2021" name="Nat. Commun.">
        <title>Genetic determinants of endophytism in the Arabidopsis root mycobiome.</title>
        <authorList>
            <person name="Mesny F."/>
            <person name="Miyauchi S."/>
            <person name="Thiergart T."/>
            <person name="Pickel B."/>
            <person name="Atanasova L."/>
            <person name="Karlsson M."/>
            <person name="Huettel B."/>
            <person name="Barry K.W."/>
            <person name="Haridas S."/>
            <person name="Chen C."/>
            <person name="Bauer D."/>
            <person name="Andreopoulos W."/>
            <person name="Pangilinan J."/>
            <person name="LaButti K."/>
            <person name="Riley R."/>
            <person name="Lipzen A."/>
            <person name="Clum A."/>
            <person name="Drula E."/>
            <person name="Henrissat B."/>
            <person name="Kohler A."/>
            <person name="Grigoriev I.V."/>
            <person name="Martin F.M."/>
            <person name="Hacquard S."/>
        </authorList>
    </citation>
    <scope>NUCLEOTIDE SEQUENCE</scope>
    <source>
        <strain evidence="7">FSSC 5 MPI-SDFR-AT-0091</strain>
    </source>
</reference>
<comment type="subcellular location">
    <subcellularLocation>
        <location evidence="1">Nucleus</location>
    </subcellularLocation>
</comment>
<dbReference type="PANTHER" id="PTHR47338:SF9">
    <property type="entry name" value="ZN(II)2CYS6 TRANSCRIPTION FACTOR (EUROFUNG)"/>
    <property type="match status" value="1"/>
</dbReference>
<evidence type="ECO:0000256" key="6">
    <source>
        <dbReference type="SAM" id="MobiDB-lite"/>
    </source>
</evidence>
<keyword evidence="8" id="KW-1185">Reference proteome</keyword>
<evidence type="ECO:0000256" key="3">
    <source>
        <dbReference type="ARBA" id="ARBA00023015"/>
    </source>
</evidence>
<keyword evidence="4" id="KW-0804">Transcription</keyword>
<name>A0A9P9GJ91_FUSSL</name>
<feature type="compositionally biased region" description="Low complexity" evidence="6">
    <location>
        <begin position="90"/>
        <end position="104"/>
    </location>
</feature>
<evidence type="ECO:0000256" key="1">
    <source>
        <dbReference type="ARBA" id="ARBA00004123"/>
    </source>
</evidence>
<dbReference type="EMBL" id="JAGTJS010000021">
    <property type="protein sequence ID" value="KAH7239582.1"/>
    <property type="molecule type" value="Genomic_DNA"/>
</dbReference>
<sequence length="656" mass="74489">MFLYAKKSFVCSRVRKKGSHRRVVSRGFPRQKWKLIIIRTRPTRTRARRHQESNLNSILGLINSSNTVVNPLLGSAISMATQFEASPGMVSSSHSPTRPVSSYSLRSSGRLPDALGTPQRFSPSRPEPSPEALEHFIEVYRLRLHLQPLPLFSLQNLTQQLLTGPRFLLWAFMALMMNFSTHEFYEDNEPAAKNLYARLAEEATMQLVFEGVPTVELTQALCLVALKHIRTQQLAQAWVVIGAASRLEALRALSNDSSPASEGDSISRAHWSVFALERIFIPFKSNITAIRVPDYPLSAPWPPPPLSANRYDTSSKVQGSVSRLKDIGINGHGLRIIDIWGKVRCYLHRLRQGMVEKSWSPESTHTRLCVEMVEYEAQLNTQYFLCNASLPDRTTVEVSQNREYWNPWITSQLLWHACHVILNHPFIHTFLLRSPEGIPPSCLFLQQRADLAIYHTGWLFRMLEECRNLTDVVDPIITDAIAAASTALWLFQFSRDAKVSRRAQENLAKCDAFLNHVAQTWPHISQKLNTLRKLQALAESIRLQSSDQDTTISFQPAWFWELLDPKVCNNTQNGLQKVNKLSTQRLGHSGDSRICLKSHFVMPLDEDEHLLGGEQPSDSHMNIGDSLFVMPEELELFDIDSLSLDFLHNSSWQPGL</sequence>
<keyword evidence="3" id="KW-0805">Transcription regulation</keyword>
<organism evidence="7 8">
    <name type="scientific">Fusarium solani</name>
    <name type="common">Filamentous fungus</name>
    <dbReference type="NCBI Taxonomy" id="169388"/>
    <lineage>
        <taxon>Eukaryota</taxon>
        <taxon>Fungi</taxon>
        <taxon>Dikarya</taxon>
        <taxon>Ascomycota</taxon>
        <taxon>Pezizomycotina</taxon>
        <taxon>Sordariomycetes</taxon>
        <taxon>Hypocreomycetidae</taxon>
        <taxon>Hypocreales</taxon>
        <taxon>Nectriaceae</taxon>
        <taxon>Fusarium</taxon>
        <taxon>Fusarium solani species complex</taxon>
    </lineage>
</organism>
<dbReference type="CDD" id="cd12148">
    <property type="entry name" value="fungal_TF_MHR"/>
    <property type="match status" value="1"/>
</dbReference>
<comment type="caution">
    <text evidence="7">The sequence shown here is derived from an EMBL/GenBank/DDBJ whole genome shotgun (WGS) entry which is preliminary data.</text>
</comment>